<organism evidence="1 2">
    <name type="scientific">Stephania japonica</name>
    <dbReference type="NCBI Taxonomy" id="461633"/>
    <lineage>
        <taxon>Eukaryota</taxon>
        <taxon>Viridiplantae</taxon>
        <taxon>Streptophyta</taxon>
        <taxon>Embryophyta</taxon>
        <taxon>Tracheophyta</taxon>
        <taxon>Spermatophyta</taxon>
        <taxon>Magnoliopsida</taxon>
        <taxon>Ranunculales</taxon>
        <taxon>Menispermaceae</taxon>
        <taxon>Menispermoideae</taxon>
        <taxon>Cissampelideae</taxon>
        <taxon>Stephania</taxon>
    </lineage>
</organism>
<dbReference type="Proteomes" id="UP001417504">
    <property type="component" value="Unassembled WGS sequence"/>
</dbReference>
<dbReference type="PANTHER" id="PTHR31170">
    <property type="entry name" value="BNAC04G53230D PROTEIN"/>
    <property type="match status" value="1"/>
</dbReference>
<protein>
    <submittedName>
        <fullName evidence="1">Uncharacterized protein</fullName>
    </submittedName>
</protein>
<proteinExistence type="predicted"/>
<dbReference type="EMBL" id="JBBNAE010000008">
    <property type="protein sequence ID" value="KAK9102541.1"/>
    <property type="molecule type" value="Genomic_DNA"/>
</dbReference>
<dbReference type="Pfam" id="PF03140">
    <property type="entry name" value="DUF247"/>
    <property type="match status" value="1"/>
</dbReference>
<dbReference type="AlphaFoldDB" id="A0AAP0HZP7"/>
<dbReference type="InterPro" id="IPR004158">
    <property type="entry name" value="DUF247_pln"/>
</dbReference>
<evidence type="ECO:0000313" key="2">
    <source>
        <dbReference type="Proteomes" id="UP001417504"/>
    </source>
</evidence>
<name>A0AAP0HZP7_9MAGN</name>
<gene>
    <name evidence="1" type="ORF">Sjap_019795</name>
</gene>
<keyword evidence="2" id="KW-1185">Reference proteome</keyword>
<evidence type="ECO:0000313" key="1">
    <source>
        <dbReference type="EMBL" id="KAK9102541.1"/>
    </source>
</evidence>
<comment type="caution">
    <text evidence="1">The sequence shown here is derived from an EMBL/GenBank/DDBJ whole genome shotgun (WGS) entry which is preliminary data.</text>
</comment>
<reference evidence="1 2" key="1">
    <citation type="submission" date="2024-01" db="EMBL/GenBank/DDBJ databases">
        <title>Genome assemblies of Stephania.</title>
        <authorList>
            <person name="Yang L."/>
        </authorList>
    </citation>
    <scope>NUCLEOTIDE SEQUENCE [LARGE SCALE GENOMIC DNA]</scope>
    <source>
        <strain evidence="1">QJT</strain>
        <tissue evidence="1">Leaf</tissue>
    </source>
</reference>
<accession>A0AAP0HZP7</accession>
<dbReference type="PANTHER" id="PTHR31170:SF25">
    <property type="entry name" value="BNAA09G04570D PROTEIN"/>
    <property type="match status" value="1"/>
</dbReference>
<sequence length="163" mass="18904">METNQVSVQIDSQSEDELFYSIKQKIHPIPSTECCIYRIPECLRILPEEAYVPKIVSLGPFHKGERFPTWPWKSTRGGISTPSFREPRNRINAYGISSTTFVNQKDKLKQVTQNTVNLSSDEFVEMILLDACFAIELFYNYGRVELRNDNDPIYITSWIFEAI</sequence>